<feature type="domain" description="EGF-like" evidence="2">
    <location>
        <begin position="1077"/>
        <end position="1088"/>
    </location>
</feature>
<gene>
    <name evidence="4" type="ORF">CRE_02141</name>
</gene>
<sequence length="2107" mass="236706">MITKVISQLANCQNYGTPLNSTDCRCPAYVNGRLCETVVCRRYGVPDKNRCACAPGWYDPYCGLRGCRPANEDQMNLEKRSLIVVFNTKTTMKAQLETLKKNFKEMVSRVTKLKSLKTCKSVFQNSFGTMDNWIDNYIIYGFVQTKTELKIQTQLSYDVDDIINYLNDLSLYEGDETQPVLTAMKNAQQIYPKMKSHAIVLVFTDSPASDATQWSHRFTDKNQEQDVLQISLLWRSKYSFFLSLPAGVDSSSNGVDVYRRLALTNHGDNFFIQDSNDLVKVLLSVIGYQYYPENVAVRYGKIGDETVTTYVDNDGDIVYFLLTINPSTRKFFEEESAKKLNKFLESTLPTISGATLVAEGPSYRVQIQNLICFTFLYTRPSKLGDTVTISSPTAGSIYNYRMFIQSRNTLLFNYNDDMTIDVGNGMAVIGIDMFSTMQTYGFPKWSNSSYEVRSADGKLLREKFYSSERPQEDCTFSYGFPAWKTLACPPGPITQLHTFYYNGYNQQRVTPGYCIESDHNPDHPNGVTGNSDDSKLERPQDAVIQCSSKNIAAISDPRLAKSRQYIFILEQHSANQQVYKTLAKEINQILYLTNSTTPSNYLKEFTLIVHNSKESHVLLSSYNPILFGERFQRLVTSLTLLPNLDNTMGLHSIVQTQKMNIQPSAQVYYFTNQAVKNVQNISRNWDLVKRDVEVNFFTTSDGVTTEIFALPKQLELVQKMTNGRLIPLGKTEETLLPIFTDMMDVTTLTTDNEQYNCHDTPLEISGYFEGGAEFSVIQLVGTGLKTVKMQDSNGALITVSDYITYQNPNFISMKINSNLFASGIWRISALSTAGGCQITVRQKTSVGVIMGFTSSNTDDNVSTQIISQRSVSGSQPIFVPIKVTNDVVPTNLEIQIVNRKRYDQPQSYANTTITPRDPNSCSFNFVSGSVVVPKSELTTWTVTAFNSGALILHRIFYYYQHLPADPSVCNGGQVDRFGRCVCPERYTGDYCWERICQPPATYSYGMCSCPPGYYGDFCEIELILPSNATTVSTGTTTTVQTTTKLAQLNINQARAGEVGFSGQQCLNGGTPINGTACQCPAYVAGERCETVKCQRWGVPDKDRCVCAPGWYDKYCGIRGCRPPNEGNLDNSKRSIIVVFNTKTSMAGQLASLKNNFKAMVTSITENWNNNNQTENWVANFMFYGFIQGSQQLTISTNFTENLDDFINFLGTVQLQDGPANQPVLGALKNSQQTFPLMKSHAIVLVFTDSPASDATPWSHRFEDRNLEQLCLQISFLWRSKVTFLLSFPQNTDFTQDGVDVYRRLSMSTHGDFINVKSADESSDILRNVISTFFFPENVGVGFGLNDVTSLEPTPDNADDWVFTLLTKDFGASYDLPDVAGTVVVTQGTNYKLVAGQNMDVVNITSVKGTYNYRTYLQSKNTLLFDYNSDMMIDVGNGIVHLGVTMHSTIRTFGFPDYQSMSYHVIQSNEKLIREAFMAFRRPQEDCTFEWAFDPWVNTDDCPPGPITQVHLLNYNGYYKGRVTPGYCDQIAHYSPQVQGYVVPHSRHNEIREKTQAITPFESCSITDINAIDDPRLASPNQFIFILELHTANQNVYKTLAAEIEQIVNLADSVTEDSYKKEFTLIVFNDVNSRVLFSSYNPNNFIKKFRDVIGQLDYASKLESSLGLLSIVQAQKQNIKPTSQVYYFTNQATTSVAQIDRGWDIIDRKIEFNFFTIADGVTTEIFALPKQLELVQKMTNGRIIPLNPNEKTLVNLFADIMPMNALTTDNENYDCHTTPYTLDAFVENNSDATVFQIVGTGLKDVSILDAAGTPVKVDTSTHFQNENFKSLSIKTFNYRPGIWRVSISTSRGGCQLTVRHKSQNGVIYGFTNASDSDIVNTQIPLQRSAISNNQMMYVPIRIKQGYPLAILTSNLEIQLVNRARYDKPTSYKVIDVLQRDSAKCAFNYITPKIVIPRNELTTYILTSYDDSNNLILRRIFYYYQHSPPGISYLRCAFAHHTFSDASICHGGQVDQYGQCICPERYTGEYCWDRICAPGATLSHGICSCSSGFYGDFCELELLMSNASTTMIPGTDSPTTVVTLQTTTKTGPHGTGFIFVFMIVIAFNL</sequence>
<dbReference type="SUPFAM" id="SSF53300">
    <property type="entry name" value="vWA-like"/>
    <property type="match status" value="1"/>
</dbReference>
<dbReference type="PANTHER" id="PTHR47324">
    <property type="entry name" value="PROTEIN IRG-7-RELATED"/>
    <property type="match status" value="1"/>
</dbReference>
<evidence type="ECO:0000313" key="4">
    <source>
        <dbReference type="EMBL" id="EFO85855.1"/>
    </source>
</evidence>
<reference evidence="4" key="1">
    <citation type="submission" date="2007-07" db="EMBL/GenBank/DDBJ databases">
        <title>PCAP assembly of the Caenorhabditis remanei genome.</title>
        <authorList>
            <consortium name="The Caenorhabditis remanei Sequencing Consortium"/>
            <person name="Wilson R.K."/>
        </authorList>
    </citation>
    <scope>NUCLEOTIDE SEQUENCE [LARGE SCALE GENOMIC DNA]</scope>
    <source>
        <strain evidence="4">PB4641</strain>
    </source>
</reference>
<dbReference type="PROSITE" id="PS00022">
    <property type="entry name" value="EGF_1"/>
    <property type="match status" value="3"/>
</dbReference>
<dbReference type="InParanoid" id="E3LF98"/>
<dbReference type="HOGENOM" id="CLU_232303_0_0_1"/>
<protein>
    <recommendedName>
        <fullName evidence="2 3">EGF-like domain-containing protein</fullName>
    </recommendedName>
</protein>
<organism evidence="5">
    <name type="scientific">Caenorhabditis remanei</name>
    <name type="common">Caenorhabditis vulgaris</name>
    <dbReference type="NCBI Taxonomy" id="31234"/>
    <lineage>
        <taxon>Eukaryota</taxon>
        <taxon>Metazoa</taxon>
        <taxon>Ecdysozoa</taxon>
        <taxon>Nematoda</taxon>
        <taxon>Chromadorea</taxon>
        <taxon>Rhabditida</taxon>
        <taxon>Rhabditina</taxon>
        <taxon>Rhabditomorpha</taxon>
        <taxon>Rhabditoidea</taxon>
        <taxon>Rhabditidae</taxon>
        <taxon>Peloderinae</taxon>
        <taxon>Caenorhabditis</taxon>
    </lineage>
</organism>
<keyword evidence="5" id="KW-1185">Reference proteome</keyword>
<dbReference type="EMBL" id="DS268408">
    <property type="protein sequence ID" value="EFO85855.1"/>
    <property type="molecule type" value="Genomic_DNA"/>
</dbReference>
<evidence type="ECO:0000259" key="3">
    <source>
        <dbReference type="PROSITE" id="PS01186"/>
    </source>
</evidence>
<dbReference type="InterPro" id="IPR036465">
    <property type="entry name" value="vWFA_dom_sf"/>
</dbReference>
<dbReference type="OrthoDB" id="5851513at2759"/>
<dbReference type="STRING" id="31234.E3LF98"/>
<dbReference type="eggNOG" id="ENOG502RT5M">
    <property type="taxonomic scope" value="Eukaryota"/>
</dbReference>
<feature type="domain" description="EGF-like" evidence="2 3">
    <location>
        <begin position="1007"/>
        <end position="1018"/>
    </location>
</feature>
<dbReference type="Proteomes" id="UP000008281">
    <property type="component" value="Unassembled WGS sequence"/>
</dbReference>
<dbReference type="OMA" id="CQCPAYV"/>
<evidence type="ECO:0000259" key="2">
    <source>
        <dbReference type="PROSITE" id="PS00022"/>
    </source>
</evidence>
<dbReference type="Gene3D" id="2.170.300.10">
    <property type="entry name" value="Tie2 ligand-binding domain superfamily"/>
    <property type="match status" value="1"/>
</dbReference>
<dbReference type="InterPro" id="IPR000742">
    <property type="entry name" value="EGF"/>
</dbReference>
<proteinExistence type="predicted"/>
<feature type="domain" description="EGF-like" evidence="2 3">
    <location>
        <begin position="2045"/>
        <end position="2056"/>
    </location>
</feature>
<evidence type="ECO:0000256" key="1">
    <source>
        <dbReference type="SAM" id="MobiDB-lite"/>
    </source>
</evidence>
<accession>E3LF98</accession>
<evidence type="ECO:0000313" key="5">
    <source>
        <dbReference type="Proteomes" id="UP000008281"/>
    </source>
</evidence>
<dbReference type="PANTHER" id="PTHR47324:SF4">
    <property type="entry name" value="EGF-LIKE DOMAIN-CONTAINING PROTEIN"/>
    <property type="match status" value="1"/>
</dbReference>
<name>E3LF98_CAERE</name>
<dbReference type="Gene3D" id="2.10.25.10">
    <property type="entry name" value="Laminin"/>
    <property type="match status" value="1"/>
</dbReference>
<dbReference type="PROSITE" id="PS01186">
    <property type="entry name" value="EGF_2"/>
    <property type="match status" value="3"/>
</dbReference>
<feature type="region of interest" description="Disordered" evidence="1">
    <location>
        <begin position="512"/>
        <end position="535"/>
    </location>
</feature>
<feature type="domain" description="EGF-like" evidence="3">
    <location>
        <begin position="51"/>
        <end position="62"/>
    </location>
</feature>
<dbReference type="InterPro" id="IPR053295">
    <property type="entry name" value="Innate_immunity_reg"/>
</dbReference>